<evidence type="ECO:0000256" key="3">
    <source>
        <dbReference type="ARBA" id="ARBA00022692"/>
    </source>
</evidence>
<evidence type="ECO:0000256" key="6">
    <source>
        <dbReference type="SAM" id="Phobius"/>
    </source>
</evidence>
<sequence length="393" mass="43059">MLFVISPTLVIYIGKVSPTKRGFFCNDPTILYPNLETTLPSWLVAAIAFTISAALFIVTEVLQYRRALGQGVVIPNKDVCCCSVNPCLYSIFSFYFMMLFGSLITQSVTDIAKYSSGQLRPNFVKSCQPSVELSSCSDGQYITNFTCLAVDQMEEYELRTSFPSAHASGAAFAATYLSCYVQQRVPRFDYTYLVKHVIQFILICMAWFCGLSRVMDNKHHPTDVLAGFTIGTVVALLCVSTYTVALLCVNADTVALLCVSIDTVALLCVSTYTVALLCVNADTVALLCVSTDTVALLYASTDIVALLCVSTGTVALLCVSTYIVALLCVSTYTVALFYTVALLFALYTTKKFTNPFITTHRVVNREYGTCSSSSDLDTDEMTQTSYLKTINQI</sequence>
<proteinExistence type="inferred from homology"/>
<dbReference type="GO" id="GO:0006644">
    <property type="term" value="P:phospholipid metabolic process"/>
    <property type="evidence" value="ECO:0007669"/>
    <property type="project" value="InterPro"/>
</dbReference>
<feature type="transmembrane region" description="Helical" evidence="6">
    <location>
        <begin position="193"/>
        <end position="212"/>
    </location>
</feature>
<evidence type="ECO:0000313" key="8">
    <source>
        <dbReference type="EMBL" id="KAF6024482.1"/>
    </source>
</evidence>
<feature type="transmembrane region" description="Helical" evidence="6">
    <location>
        <begin position="264"/>
        <end position="289"/>
    </location>
</feature>
<comment type="caution">
    <text evidence="8">The sequence shown here is derived from an EMBL/GenBank/DDBJ whole genome shotgun (WGS) entry which is preliminary data.</text>
</comment>
<dbReference type="SMART" id="SM00014">
    <property type="entry name" value="acidPPc"/>
    <property type="match status" value="1"/>
</dbReference>
<dbReference type="InterPro" id="IPR036938">
    <property type="entry name" value="PAP2/HPO_sf"/>
</dbReference>
<evidence type="ECO:0000259" key="7">
    <source>
        <dbReference type="SMART" id="SM00014"/>
    </source>
</evidence>
<feature type="transmembrane region" description="Helical" evidence="6">
    <location>
        <begin position="42"/>
        <end position="62"/>
    </location>
</feature>
<dbReference type="GO" id="GO:0008195">
    <property type="term" value="F:phosphatidate phosphatase activity"/>
    <property type="evidence" value="ECO:0007669"/>
    <property type="project" value="TreeGrafter"/>
</dbReference>
<keyword evidence="5 6" id="KW-0472">Membrane</keyword>
<dbReference type="Pfam" id="PF01569">
    <property type="entry name" value="PAP2"/>
    <property type="match status" value="1"/>
</dbReference>
<dbReference type="AlphaFoldDB" id="A0A7J7JDV2"/>
<feature type="domain" description="Phosphatidic acid phosphatase type 2/haloperoxidase" evidence="7">
    <location>
        <begin position="95"/>
        <end position="239"/>
    </location>
</feature>
<evidence type="ECO:0000256" key="1">
    <source>
        <dbReference type="ARBA" id="ARBA00004141"/>
    </source>
</evidence>
<dbReference type="EMBL" id="VXIV02002571">
    <property type="protein sequence ID" value="KAF6024482.1"/>
    <property type="molecule type" value="Genomic_DNA"/>
</dbReference>
<dbReference type="GO" id="GO:0046839">
    <property type="term" value="P:phospholipid dephosphorylation"/>
    <property type="evidence" value="ECO:0007669"/>
    <property type="project" value="TreeGrafter"/>
</dbReference>
<accession>A0A7J7JDV2</accession>
<evidence type="ECO:0000256" key="4">
    <source>
        <dbReference type="ARBA" id="ARBA00022989"/>
    </source>
</evidence>
<evidence type="ECO:0000256" key="5">
    <source>
        <dbReference type="ARBA" id="ARBA00023136"/>
    </source>
</evidence>
<dbReference type="Proteomes" id="UP000593567">
    <property type="component" value="Unassembled WGS sequence"/>
</dbReference>
<dbReference type="OrthoDB" id="8907274at2759"/>
<evidence type="ECO:0000256" key="2">
    <source>
        <dbReference type="ARBA" id="ARBA00008816"/>
    </source>
</evidence>
<dbReference type="GO" id="GO:0005886">
    <property type="term" value="C:plasma membrane"/>
    <property type="evidence" value="ECO:0007669"/>
    <property type="project" value="TreeGrafter"/>
</dbReference>
<organism evidence="8 9">
    <name type="scientific">Bugula neritina</name>
    <name type="common">Brown bryozoan</name>
    <name type="synonym">Sertularia neritina</name>
    <dbReference type="NCBI Taxonomy" id="10212"/>
    <lineage>
        <taxon>Eukaryota</taxon>
        <taxon>Metazoa</taxon>
        <taxon>Spiralia</taxon>
        <taxon>Lophotrochozoa</taxon>
        <taxon>Bryozoa</taxon>
        <taxon>Gymnolaemata</taxon>
        <taxon>Cheilostomatida</taxon>
        <taxon>Flustrina</taxon>
        <taxon>Buguloidea</taxon>
        <taxon>Bugulidae</taxon>
        <taxon>Bugula</taxon>
    </lineage>
</organism>
<keyword evidence="4 6" id="KW-1133">Transmembrane helix</keyword>
<dbReference type="GO" id="GO:0007165">
    <property type="term" value="P:signal transduction"/>
    <property type="evidence" value="ECO:0007669"/>
    <property type="project" value="TreeGrafter"/>
</dbReference>
<evidence type="ECO:0000313" key="9">
    <source>
        <dbReference type="Proteomes" id="UP000593567"/>
    </source>
</evidence>
<dbReference type="SUPFAM" id="SSF48317">
    <property type="entry name" value="Acid phosphatase/Vanadium-dependent haloperoxidase"/>
    <property type="match status" value="1"/>
</dbReference>
<name>A0A7J7JDV2_BUGNE</name>
<keyword evidence="9" id="KW-1185">Reference proteome</keyword>
<dbReference type="PANTHER" id="PTHR10165:SF103">
    <property type="entry name" value="PHOSPHOLIPID PHOSPHATASE HOMOLOG 1.2 HOMOLOG"/>
    <property type="match status" value="1"/>
</dbReference>
<dbReference type="InterPro" id="IPR043216">
    <property type="entry name" value="PAP-like"/>
</dbReference>
<feature type="transmembrane region" description="Helical" evidence="6">
    <location>
        <begin position="224"/>
        <end position="244"/>
    </location>
</feature>
<feature type="transmembrane region" description="Helical" evidence="6">
    <location>
        <begin position="323"/>
        <end position="347"/>
    </location>
</feature>
<feature type="transmembrane region" description="Helical" evidence="6">
    <location>
        <begin position="296"/>
        <end position="317"/>
    </location>
</feature>
<dbReference type="Gene3D" id="1.20.144.10">
    <property type="entry name" value="Phosphatidic acid phosphatase type 2/haloperoxidase"/>
    <property type="match status" value="1"/>
</dbReference>
<protein>
    <submittedName>
        <fullName evidence="8">PPAP2B</fullName>
    </submittedName>
</protein>
<reference evidence="8" key="1">
    <citation type="submission" date="2020-06" db="EMBL/GenBank/DDBJ databases">
        <title>Draft genome of Bugula neritina, a colonial animal packing powerful symbionts and potential medicines.</title>
        <authorList>
            <person name="Rayko M."/>
        </authorList>
    </citation>
    <scope>NUCLEOTIDE SEQUENCE [LARGE SCALE GENOMIC DNA]</scope>
    <source>
        <strain evidence="8">Kwan_BN1</strain>
    </source>
</reference>
<dbReference type="InterPro" id="IPR000326">
    <property type="entry name" value="PAP2/HPO"/>
</dbReference>
<dbReference type="PANTHER" id="PTHR10165">
    <property type="entry name" value="LIPID PHOSPHATE PHOSPHATASE"/>
    <property type="match status" value="1"/>
</dbReference>
<keyword evidence="3 6" id="KW-0812">Transmembrane</keyword>
<gene>
    <name evidence="8" type="ORF">EB796_017210</name>
</gene>
<comment type="subcellular location">
    <subcellularLocation>
        <location evidence="1">Membrane</location>
        <topology evidence="1">Multi-pass membrane protein</topology>
    </subcellularLocation>
</comment>
<feature type="transmembrane region" description="Helical" evidence="6">
    <location>
        <begin position="83"/>
        <end position="104"/>
    </location>
</feature>
<comment type="similarity">
    <text evidence="2">Belongs to the PA-phosphatase related phosphoesterase family.</text>
</comment>